<reference evidence="2 3" key="1">
    <citation type="journal article" date="2023" name="Sci. Data">
        <title>Genome assembly of the Korean intertidal mud-creeper Batillaria attramentaria.</title>
        <authorList>
            <person name="Patra A.K."/>
            <person name="Ho P.T."/>
            <person name="Jun S."/>
            <person name="Lee S.J."/>
            <person name="Kim Y."/>
            <person name="Won Y.J."/>
        </authorList>
    </citation>
    <scope>NUCLEOTIDE SEQUENCE [LARGE SCALE GENOMIC DNA]</scope>
    <source>
        <strain evidence="2">Wonlab-2016</strain>
    </source>
</reference>
<keyword evidence="3" id="KW-1185">Reference proteome</keyword>
<name>A0ABD0J4A6_9CAEN</name>
<dbReference type="Proteomes" id="UP001519460">
    <property type="component" value="Unassembled WGS sequence"/>
</dbReference>
<protein>
    <submittedName>
        <fullName evidence="2">Uncharacterized protein</fullName>
    </submittedName>
</protein>
<comment type="caution">
    <text evidence="2">The sequence shown here is derived from an EMBL/GenBank/DDBJ whole genome shotgun (WGS) entry which is preliminary data.</text>
</comment>
<evidence type="ECO:0000256" key="1">
    <source>
        <dbReference type="SAM" id="MobiDB-lite"/>
    </source>
</evidence>
<dbReference type="Gene3D" id="2.130.10.10">
    <property type="entry name" value="YVTN repeat-like/Quinoprotein amine dehydrogenase"/>
    <property type="match status" value="1"/>
</dbReference>
<dbReference type="AlphaFoldDB" id="A0ABD0J4A6"/>
<dbReference type="EMBL" id="JACVVK020000656">
    <property type="protein sequence ID" value="KAK7459695.1"/>
    <property type="molecule type" value="Genomic_DNA"/>
</dbReference>
<evidence type="ECO:0000313" key="3">
    <source>
        <dbReference type="Proteomes" id="UP001519460"/>
    </source>
</evidence>
<proteinExistence type="predicted"/>
<feature type="compositionally biased region" description="Low complexity" evidence="1">
    <location>
        <begin position="44"/>
        <end position="54"/>
    </location>
</feature>
<dbReference type="InterPro" id="IPR015943">
    <property type="entry name" value="WD40/YVTN_repeat-like_dom_sf"/>
</dbReference>
<sequence length="93" mass="10029">MFSPRGPMTRAKASPFTPAHRGTPNKRSSGLFSSPARRGRDGRSQVSSRSLQVSQIVDDTSHHRVESFGVPLPVLITEALTLADRTLTGIISS</sequence>
<accession>A0ABD0J4A6</accession>
<gene>
    <name evidence="2" type="ORF">BaRGS_00038967</name>
</gene>
<feature type="region of interest" description="Disordered" evidence="1">
    <location>
        <begin position="1"/>
        <end position="54"/>
    </location>
</feature>
<organism evidence="2 3">
    <name type="scientific">Batillaria attramentaria</name>
    <dbReference type="NCBI Taxonomy" id="370345"/>
    <lineage>
        <taxon>Eukaryota</taxon>
        <taxon>Metazoa</taxon>
        <taxon>Spiralia</taxon>
        <taxon>Lophotrochozoa</taxon>
        <taxon>Mollusca</taxon>
        <taxon>Gastropoda</taxon>
        <taxon>Caenogastropoda</taxon>
        <taxon>Sorbeoconcha</taxon>
        <taxon>Cerithioidea</taxon>
        <taxon>Batillariidae</taxon>
        <taxon>Batillaria</taxon>
    </lineage>
</organism>
<evidence type="ECO:0000313" key="2">
    <source>
        <dbReference type="EMBL" id="KAK7459695.1"/>
    </source>
</evidence>